<dbReference type="EMBL" id="BTGU01000254">
    <property type="protein sequence ID" value="GMN65682.1"/>
    <property type="molecule type" value="Genomic_DNA"/>
</dbReference>
<reference evidence="1" key="1">
    <citation type="submission" date="2023-07" db="EMBL/GenBank/DDBJ databases">
        <title>draft genome sequence of fig (Ficus carica).</title>
        <authorList>
            <person name="Takahashi T."/>
            <person name="Nishimura K."/>
        </authorList>
    </citation>
    <scope>NUCLEOTIDE SEQUENCE</scope>
</reference>
<protein>
    <submittedName>
        <fullName evidence="1">Uncharacterized protein</fullName>
    </submittedName>
</protein>
<dbReference type="Proteomes" id="UP001187192">
    <property type="component" value="Unassembled WGS sequence"/>
</dbReference>
<organism evidence="1 2">
    <name type="scientific">Ficus carica</name>
    <name type="common">Common fig</name>
    <dbReference type="NCBI Taxonomy" id="3494"/>
    <lineage>
        <taxon>Eukaryota</taxon>
        <taxon>Viridiplantae</taxon>
        <taxon>Streptophyta</taxon>
        <taxon>Embryophyta</taxon>
        <taxon>Tracheophyta</taxon>
        <taxon>Spermatophyta</taxon>
        <taxon>Magnoliopsida</taxon>
        <taxon>eudicotyledons</taxon>
        <taxon>Gunneridae</taxon>
        <taxon>Pentapetalae</taxon>
        <taxon>rosids</taxon>
        <taxon>fabids</taxon>
        <taxon>Rosales</taxon>
        <taxon>Moraceae</taxon>
        <taxon>Ficeae</taxon>
        <taxon>Ficus</taxon>
    </lineage>
</organism>
<evidence type="ECO:0000313" key="1">
    <source>
        <dbReference type="EMBL" id="GMN65682.1"/>
    </source>
</evidence>
<dbReference type="AlphaFoldDB" id="A0AA88E0D1"/>
<accession>A0AA88E0D1</accession>
<name>A0AA88E0D1_FICCA</name>
<evidence type="ECO:0000313" key="2">
    <source>
        <dbReference type="Proteomes" id="UP001187192"/>
    </source>
</evidence>
<keyword evidence="2" id="KW-1185">Reference proteome</keyword>
<gene>
    <name evidence="1" type="ORF">TIFTF001_034752</name>
</gene>
<sequence length="53" mass="5963">MKEPQVVPGKYEVHQERPVYYGAELVGFSVVFAGRDKQYGKNTAKTVFTVEIA</sequence>
<proteinExistence type="predicted"/>
<comment type="caution">
    <text evidence="1">The sequence shown here is derived from an EMBL/GenBank/DDBJ whole genome shotgun (WGS) entry which is preliminary data.</text>
</comment>